<sequence>MDYQNRAGNKGAGIADASQAALDRRERLRKLALESIDITKDPYVLRNSSGNIECRLCLTVHANDGSYLSHTQGKKHQTNLARRAAKDAEDAEPSHVLMAPKNEVPKKSFVKIGRPGYKITKIREPYVEVATEAGTHPAGGRFGLLFQVSFPEIKEGVLPLYRLMSSFEQRQEPPNRAFQYVVIAAEPYETIAFKVQSREVDRAETLVVDAMPAPQQHNEPGTWSFWDPENKLYTVQILFRQ</sequence>
<evidence type="ECO:0000256" key="2">
    <source>
        <dbReference type="ARBA" id="ARBA00008995"/>
    </source>
</evidence>
<dbReference type="PROSITE" id="PS50171">
    <property type="entry name" value="ZF_MATRIN"/>
    <property type="match status" value="1"/>
</dbReference>
<dbReference type="GO" id="GO:0000245">
    <property type="term" value="P:spliceosomal complex assembly"/>
    <property type="evidence" value="ECO:0007669"/>
    <property type="project" value="TreeGrafter"/>
</dbReference>
<keyword evidence="11" id="KW-1185">Reference proteome</keyword>
<dbReference type="InterPro" id="IPR003604">
    <property type="entry name" value="Matrin/U1-like-C_Znf_C2H2"/>
</dbReference>
<gene>
    <name evidence="10" type="primary">sap62</name>
    <name evidence="10" type="ORF">MJAP1_001664</name>
</gene>
<dbReference type="AlphaFoldDB" id="A0AAF0F1A9"/>
<dbReference type="InterPro" id="IPR031781">
    <property type="entry name" value="SF3A2_dom"/>
</dbReference>
<reference evidence="10" key="1">
    <citation type="submission" date="2023-03" db="EMBL/GenBank/DDBJ databases">
        <title>Mating type loci evolution in Malassezia.</title>
        <authorList>
            <person name="Coelho M.A."/>
        </authorList>
    </citation>
    <scope>NUCLEOTIDE SEQUENCE</scope>
    <source>
        <strain evidence="10">CBS 9431</strain>
    </source>
</reference>
<dbReference type="Pfam" id="PF12874">
    <property type="entry name" value="zf-met"/>
    <property type="match status" value="1"/>
</dbReference>
<comment type="subcellular location">
    <subcellularLocation>
        <location evidence="1">Nucleus</location>
    </subcellularLocation>
</comment>
<evidence type="ECO:0000256" key="3">
    <source>
        <dbReference type="ARBA" id="ARBA00022723"/>
    </source>
</evidence>
<evidence type="ECO:0000313" key="10">
    <source>
        <dbReference type="EMBL" id="WFD38702.1"/>
    </source>
</evidence>
<evidence type="ECO:0000256" key="1">
    <source>
        <dbReference type="ARBA" id="ARBA00004123"/>
    </source>
</evidence>
<keyword evidence="7" id="KW-0508">mRNA splicing</keyword>
<dbReference type="Proteomes" id="UP001217754">
    <property type="component" value="Chromosome 2"/>
</dbReference>
<evidence type="ECO:0000256" key="5">
    <source>
        <dbReference type="ARBA" id="ARBA00022771"/>
    </source>
</evidence>
<dbReference type="PANTHER" id="PTHR23205">
    <property type="entry name" value="SPLICING FACTOR 3A SUBUNIT 2"/>
    <property type="match status" value="1"/>
</dbReference>
<dbReference type="SMART" id="SM00451">
    <property type="entry name" value="ZnF_U1"/>
    <property type="match status" value="1"/>
</dbReference>
<evidence type="ECO:0000256" key="6">
    <source>
        <dbReference type="ARBA" id="ARBA00022833"/>
    </source>
</evidence>
<name>A0AAF0F1A9_9BASI</name>
<evidence type="ECO:0000256" key="8">
    <source>
        <dbReference type="ARBA" id="ARBA00023242"/>
    </source>
</evidence>
<dbReference type="GO" id="GO:0005686">
    <property type="term" value="C:U2 snRNP"/>
    <property type="evidence" value="ECO:0007669"/>
    <property type="project" value="TreeGrafter"/>
</dbReference>
<evidence type="ECO:0000313" key="11">
    <source>
        <dbReference type="Proteomes" id="UP001217754"/>
    </source>
</evidence>
<dbReference type="RefSeq" id="XP_060121599.1">
    <property type="nucleotide sequence ID" value="XM_060265616.1"/>
</dbReference>
<dbReference type="InterPro" id="IPR052092">
    <property type="entry name" value="SF3A2"/>
</dbReference>
<dbReference type="Pfam" id="PF16835">
    <property type="entry name" value="SF3A2"/>
    <property type="match status" value="1"/>
</dbReference>
<keyword evidence="5" id="KW-0863">Zinc-finger</keyword>
<dbReference type="InterPro" id="IPR000690">
    <property type="entry name" value="Matrin/U1-C_Znf_C2H2"/>
</dbReference>
<proteinExistence type="inferred from homology"/>
<organism evidence="10 11">
    <name type="scientific">Malassezia japonica</name>
    <dbReference type="NCBI Taxonomy" id="223818"/>
    <lineage>
        <taxon>Eukaryota</taxon>
        <taxon>Fungi</taxon>
        <taxon>Dikarya</taxon>
        <taxon>Basidiomycota</taxon>
        <taxon>Ustilaginomycotina</taxon>
        <taxon>Malasseziomycetes</taxon>
        <taxon>Malasseziales</taxon>
        <taxon>Malasseziaceae</taxon>
        <taxon>Malassezia</taxon>
    </lineage>
</organism>
<evidence type="ECO:0000259" key="9">
    <source>
        <dbReference type="PROSITE" id="PS50171"/>
    </source>
</evidence>
<dbReference type="GO" id="GO:0008270">
    <property type="term" value="F:zinc ion binding"/>
    <property type="evidence" value="ECO:0007669"/>
    <property type="project" value="UniProtKB-KW"/>
</dbReference>
<dbReference type="Gene3D" id="2.60.40.2690">
    <property type="match status" value="1"/>
</dbReference>
<accession>A0AAF0F1A9</accession>
<protein>
    <submittedName>
        <fullName evidence="10">CWF complex protein sap62</fullName>
    </submittedName>
</protein>
<dbReference type="InterPro" id="IPR013087">
    <property type="entry name" value="Znf_C2H2_type"/>
</dbReference>
<dbReference type="GO" id="GO:0003676">
    <property type="term" value="F:nucleic acid binding"/>
    <property type="evidence" value="ECO:0007669"/>
    <property type="project" value="InterPro"/>
</dbReference>
<evidence type="ECO:0000256" key="7">
    <source>
        <dbReference type="ARBA" id="ARBA00023187"/>
    </source>
</evidence>
<dbReference type="PANTHER" id="PTHR23205:SF0">
    <property type="entry name" value="SPLICING FACTOR 3A SUBUNIT 2"/>
    <property type="match status" value="1"/>
</dbReference>
<dbReference type="GO" id="GO:0071013">
    <property type="term" value="C:catalytic step 2 spliceosome"/>
    <property type="evidence" value="ECO:0007669"/>
    <property type="project" value="TreeGrafter"/>
</dbReference>
<evidence type="ECO:0000256" key="4">
    <source>
        <dbReference type="ARBA" id="ARBA00022728"/>
    </source>
</evidence>
<dbReference type="GeneID" id="85225313"/>
<dbReference type="EMBL" id="CP119959">
    <property type="protein sequence ID" value="WFD38702.1"/>
    <property type="molecule type" value="Genomic_DNA"/>
</dbReference>
<dbReference type="GO" id="GO:0071004">
    <property type="term" value="C:U2-type prespliceosome"/>
    <property type="evidence" value="ECO:0007669"/>
    <property type="project" value="TreeGrafter"/>
</dbReference>
<keyword evidence="4" id="KW-0747">Spliceosome</keyword>
<dbReference type="SMART" id="SM01050">
    <property type="entry name" value="CactinC_cactus"/>
    <property type="match status" value="1"/>
</dbReference>
<keyword evidence="6" id="KW-0862">Zinc</keyword>
<keyword evidence="4" id="KW-0507">mRNA processing</keyword>
<dbReference type="FunFam" id="2.60.40.2690:FF:000003">
    <property type="entry name" value="Splicing factor 3a, subunit 2"/>
    <property type="match status" value="1"/>
</dbReference>
<feature type="domain" description="Matrin-type" evidence="9">
    <location>
        <begin position="52"/>
        <end position="82"/>
    </location>
</feature>
<keyword evidence="8" id="KW-0539">Nucleus</keyword>
<comment type="similarity">
    <text evidence="2">Belongs to the SF3A2 family.</text>
</comment>
<keyword evidence="3" id="KW-0479">Metal-binding</keyword>